<dbReference type="GO" id="GO:0016301">
    <property type="term" value="F:kinase activity"/>
    <property type="evidence" value="ECO:0007669"/>
    <property type="project" value="UniProtKB-KW"/>
</dbReference>
<dbReference type="Proteomes" id="UP000190080">
    <property type="component" value="Unassembled WGS sequence"/>
</dbReference>
<dbReference type="EMBL" id="MZGV01000023">
    <property type="protein sequence ID" value="OPJ61279.1"/>
    <property type="molecule type" value="Genomic_DNA"/>
</dbReference>
<evidence type="ECO:0000313" key="9">
    <source>
        <dbReference type="Proteomes" id="UP000190080"/>
    </source>
</evidence>
<dbReference type="FunFam" id="2.70.70.10:FF:000001">
    <property type="entry name" value="PTS system glucose-specific IIA component"/>
    <property type="match status" value="1"/>
</dbReference>
<name>A0A1V4IN56_9CLOT</name>
<dbReference type="PANTHER" id="PTHR45008">
    <property type="entry name" value="PTS SYSTEM GLUCOSE-SPECIFIC EIIA COMPONENT"/>
    <property type="match status" value="1"/>
</dbReference>
<evidence type="ECO:0000256" key="3">
    <source>
        <dbReference type="ARBA" id="ARBA00022597"/>
    </source>
</evidence>
<dbReference type="EC" id="2.7.1.-" evidence="8"/>
<keyword evidence="3" id="KW-0762">Sugar transport</keyword>
<dbReference type="RefSeq" id="WP_079424527.1">
    <property type="nucleotide sequence ID" value="NZ_MZGV01000023.1"/>
</dbReference>
<gene>
    <name evidence="8" type="primary">crr_2</name>
    <name evidence="8" type="ORF">CLORY_23190</name>
</gene>
<dbReference type="InterPro" id="IPR001127">
    <property type="entry name" value="PTS_EIIA_1_perm"/>
</dbReference>
<keyword evidence="9" id="KW-1185">Reference proteome</keyword>
<comment type="subcellular location">
    <subcellularLocation>
        <location evidence="1">Cytoplasm</location>
    </subcellularLocation>
</comment>
<accession>A0A1V4IN56</accession>
<keyword evidence="6" id="KW-0418">Kinase</keyword>
<dbReference type="GO" id="GO:0009401">
    <property type="term" value="P:phosphoenolpyruvate-dependent sugar phosphotransferase system"/>
    <property type="evidence" value="ECO:0007669"/>
    <property type="project" value="UniProtKB-KW"/>
</dbReference>
<dbReference type="Gene3D" id="2.70.70.10">
    <property type="entry name" value="Glucose Permease (Domain IIA)"/>
    <property type="match status" value="1"/>
</dbReference>
<dbReference type="NCBIfam" id="TIGR00830">
    <property type="entry name" value="PTBA"/>
    <property type="match status" value="1"/>
</dbReference>
<keyword evidence="2" id="KW-0813">Transport</keyword>
<evidence type="ECO:0000256" key="5">
    <source>
        <dbReference type="ARBA" id="ARBA00022683"/>
    </source>
</evidence>
<dbReference type="Pfam" id="PF00358">
    <property type="entry name" value="PTS_EIIA_1"/>
    <property type="match status" value="1"/>
</dbReference>
<dbReference type="PROSITE" id="PS51093">
    <property type="entry name" value="PTS_EIIA_TYPE_1"/>
    <property type="match status" value="1"/>
</dbReference>
<evidence type="ECO:0000313" key="8">
    <source>
        <dbReference type="EMBL" id="OPJ61279.1"/>
    </source>
</evidence>
<protein>
    <submittedName>
        <fullName evidence="8">Glucose-specific phosphotransferase enzyme IIA component</fullName>
        <ecNumber evidence="8">2.7.1.-</ecNumber>
    </submittedName>
</protein>
<proteinExistence type="predicted"/>
<feature type="domain" description="PTS EIIA type-1" evidence="7">
    <location>
        <begin position="27"/>
        <end position="131"/>
    </location>
</feature>
<sequence>MLDFIRRSYKLLAPIDGKVVDLTKIPDDIFAEKMAGDGIAIEATGDTVVAPADGEITLIFKTNHAFGLLLDNKVEVLVHVGLDTVCLCGEGFHRLVEEGKKVKAGDAILRFDREYIKERNCSFITPVLITNMDNICFIELNIGEDVKAGEDVVLKYKFK</sequence>
<comment type="caution">
    <text evidence="8">The sequence shown here is derived from an EMBL/GenBank/DDBJ whole genome shotgun (WGS) entry which is preliminary data.</text>
</comment>
<dbReference type="OrthoDB" id="92465at2"/>
<evidence type="ECO:0000259" key="7">
    <source>
        <dbReference type="PROSITE" id="PS51093"/>
    </source>
</evidence>
<dbReference type="PANTHER" id="PTHR45008:SF1">
    <property type="entry name" value="PTS SYSTEM GLUCOSE-SPECIFIC EIIA COMPONENT"/>
    <property type="match status" value="1"/>
</dbReference>
<evidence type="ECO:0000256" key="1">
    <source>
        <dbReference type="ARBA" id="ARBA00004496"/>
    </source>
</evidence>
<reference evidence="8 9" key="1">
    <citation type="submission" date="2017-03" db="EMBL/GenBank/DDBJ databases">
        <title>Genome sequence of Clostridium oryzae DSM 28571.</title>
        <authorList>
            <person name="Poehlein A."/>
            <person name="Daniel R."/>
        </authorList>
    </citation>
    <scope>NUCLEOTIDE SEQUENCE [LARGE SCALE GENOMIC DNA]</scope>
    <source>
        <strain evidence="8 9">DSM 28571</strain>
    </source>
</reference>
<dbReference type="AlphaFoldDB" id="A0A1V4IN56"/>
<dbReference type="SUPFAM" id="SSF51261">
    <property type="entry name" value="Duplicated hybrid motif"/>
    <property type="match status" value="1"/>
</dbReference>
<dbReference type="STRING" id="1450648.CLORY_23190"/>
<evidence type="ECO:0000256" key="2">
    <source>
        <dbReference type="ARBA" id="ARBA00022448"/>
    </source>
</evidence>
<evidence type="ECO:0000256" key="6">
    <source>
        <dbReference type="ARBA" id="ARBA00022777"/>
    </source>
</evidence>
<keyword evidence="5" id="KW-0598">Phosphotransferase system</keyword>
<keyword evidence="4 8" id="KW-0808">Transferase</keyword>
<organism evidence="8 9">
    <name type="scientific">Clostridium oryzae</name>
    <dbReference type="NCBI Taxonomy" id="1450648"/>
    <lineage>
        <taxon>Bacteria</taxon>
        <taxon>Bacillati</taxon>
        <taxon>Bacillota</taxon>
        <taxon>Clostridia</taxon>
        <taxon>Eubacteriales</taxon>
        <taxon>Clostridiaceae</taxon>
        <taxon>Clostridium</taxon>
    </lineage>
</organism>
<dbReference type="InterPro" id="IPR011055">
    <property type="entry name" value="Dup_hybrid_motif"/>
</dbReference>
<dbReference type="InterPro" id="IPR050890">
    <property type="entry name" value="PTS_EIIA_component"/>
</dbReference>
<evidence type="ECO:0000256" key="4">
    <source>
        <dbReference type="ARBA" id="ARBA00022679"/>
    </source>
</evidence>
<dbReference type="GO" id="GO:0005737">
    <property type="term" value="C:cytoplasm"/>
    <property type="evidence" value="ECO:0007669"/>
    <property type="project" value="UniProtKB-SubCell"/>
</dbReference>